<dbReference type="OrthoDB" id="1757967at2"/>
<dbReference type="PROSITE" id="PS50853">
    <property type="entry name" value="FN3"/>
    <property type="match status" value="1"/>
</dbReference>
<dbReference type="RefSeq" id="WP_106776515.1">
    <property type="nucleotide sequence ID" value="NZ_JYGE01000003.1"/>
</dbReference>
<dbReference type="EMBL" id="JYGE01000003">
    <property type="protein sequence ID" value="PSJ31770.1"/>
    <property type="molecule type" value="Genomic_DNA"/>
</dbReference>
<dbReference type="SUPFAM" id="SSF49265">
    <property type="entry name" value="Fibronectin type III"/>
    <property type="match status" value="1"/>
</dbReference>
<name>A0A2P7Q1F0_9FIRM</name>
<dbReference type="AlphaFoldDB" id="A0A2P7Q1F0"/>
<gene>
    <name evidence="2" type="ORF">UF10_03880</name>
</gene>
<accession>A0A2P7Q1F0</accession>
<protein>
    <recommendedName>
        <fullName evidence="1">Fibronectin type-III domain-containing protein</fullName>
    </recommendedName>
</protein>
<organism evidence="2 3">
    <name type="scientific">Peptostreptococcus russellii</name>
    <dbReference type="NCBI Taxonomy" id="215200"/>
    <lineage>
        <taxon>Bacteria</taxon>
        <taxon>Bacillati</taxon>
        <taxon>Bacillota</taxon>
        <taxon>Clostridia</taxon>
        <taxon>Peptostreptococcales</taxon>
        <taxon>Peptostreptococcaceae</taxon>
        <taxon>Peptostreptococcus</taxon>
    </lineage>
</organism>
<feature type="domain" description="Fibronectin type-III" evidence="1">
    <location>
        <begin position="436"/>
        <end position="530"/>
    </location>
</feature>
<dbReference type="Proteomes" id="UP000241434">
    <property type="component" value="Unassembled WGS sequence"/>
</dbReference>
<keyword evidence="3" id="KW-1185">Reference proteome</keyword>
<proteinExistence type="predicted"/>
<comment type="caution">
    <text evidence="2">The sequence shown here is derived from an EMBL/GenBank/DDBJ whole genome shotgun (WGS) entry which is preliminary data.</text>
</comment>
<dbReference type="InterPro" id="IPR036116">
    <property type="entry name" value="FN3_sf"/>
</dbReference>
<dbReference type="Gene3D" id="2.60.40.10">
    <property type="entry name" value="Immunoglobulins"/>
    <property type="match status" value="1"/>
</dbReference>
<sequence length="530" mass="60310">MNKKKIGMILAIPLMLGILYSGLRFGYISPMVKGLDVHILGGTFITNINKYVIKVGDKVGLSAGNYIVVPTFSKEPTLKFAVLDDSGVLSVENNTLIANKEGISSIGILNKNRVLKKTTIMVVNPTIKNMETAVNNRIKYYGDKAKIASTVNIDDYKKLEKGYKLNYSTTDPNILKISGDTVEAVGVGEAKLISRYDRKEIQTSFNILPRVDSLNIDNIYSLEEGQSIQLHPKIVTSPEGSKSNIKYKVLGSSNYKKFDKDKYDENKLVHFGDIGLEKSLGITVDKDGNIKANRIGTYLIELSSGEKSKKTSVEVKERSFENIEVKNLQYLFEKKKDEIDLELGWDYNDRVNNYRIYVKDASDEEFSIFTTIKTNKNFVSNGNRVSELLKLSLDKENSDSYDFQVYVVGYNGAKETKKSNTIRINNKSTEDFQKKHVSNIKYRTDRENSTISFKWSPIDNKKYTYRIYYKNMELKEPGYKLVAKNIEKNTTTIRVDDNMINYNFYIVAINEEGQISAFSKPVRIKENFSE</sequence>
<dbReference type="InterPro" id="IPR003961">
    <property type="entry name" value="FN3_dom"/>
</dbReference>
<evidence type="ECO:0000259" key="1">
    <source>
        <dbReference type="PROSITE" id="PS50853"/>
    </source>
</evidence>
<evidence type="ECO:0000313" key="2">
    <source>
        <dbReference type="EMBL" id="PSJ31770.1"/>
    </source>
</evidence>
<dbReference type="InterPro" id="IPR013783">
    <property type="entry name" value="Ig-like_fold"/>
</dbReference>
<reference evidence="2" key="1">
    <citation type="thesis" date="2015" institute="Rutgers" country="The State University of New Jersey, 14 College Farm Rd., New Brunswick, NJ, USA">
        <title>Ammonia toxicity in bacteria and its implications for treatment of and resource recovery from highly nitrogenous organic wastes.</title>
        <authorList>
            <person name="Luther A.K."/>
        </authorList>
    </citation>
    <scope>NUCLEOTIDE SEQUENCE</scope>
    <source>
        <strain evidence="2">RT-10B</strain>
    </source>
</reference>
<evidence type="ECO:0000313" key="3">
    <source>
        <dbReference type="Proteomes" id="UP000241434"/>
    </source>
</evidence>